<dbReference type="OrthoDB" id="9795530at2"/>
<feature type="domain" description="Ig-like SoxY" evidence="3">
    <location>
        <begin position="40"/>
        <end position="139"/>
    </location>
</feature>
<dbReference type="EMBL" id="QYUR01000008">
    <property type="protein sequence ID" value="RJG08690.1"/>
    <property type="molecule type" value="Genomic_DNA"/>
</dbReference>
<dbReference type="Proteomes" id="UP000284021">
    <property type="component" value="Unassembled WGS sequence"/>
</dbReference>
<evidence type="ECO:0000259" key="3">
    <source>
        <dbReference type="Pfam" id="PF13501"/>
    </source>
</evidence>
<dbReference type="Gene3D" id="2.60.40.2470">
    <property type="entry name" value="SoxY domain"/>
    <property type="match status" value="1"/>
</dbReference>
<keyword evidence="1" id="KW-0732">Signal</keyword>
<keyword evidence="5" id="KW-1185">Reference proteome</keyword>
<name>A0A418X8B4_9PSED</name>
<feature type="domain" description="Sulphur oxidation protein SoxZ" evidence="2">
    <location>
        <begin position="160"/>
        <end position="245"/>
    </location>
</feature>
<accession>A0A418X8B4</accession>
<dbReference type="Pfam" id="PF08770">
    <property type="entry name" value="SoxZ"/>
    <property type="match status" value="1"/>
</dbReference>
<dbReference type="SUPFAM" id="SSF81296">
    <property type="entry name" value="E set domains"/>
    <property type="match status" value="1"/>
</dbReference>
<protein>
    <recommendedName>
        <fullName evidence="6">Quinoprotein dehydrogenase-associated SoxYZ-like carrier</fullName>
    </recommendedName>
</protein>
<dbReference type="InterPro" id="IPR014880">
    <property type="entry name" value="SoxZ_dom"/>
</dbReference>
<feature type="signal peptide" evidence="1">
    <location>
        <begin position="1"/>
        <end position="24"/>
    </location>
</feature>
<sequence>MKIAVGPALAALLALAVCSGLAHADYGTAQAEVTRLLAGANVQTQGLTLELPDWQEDGAFVPLTLHLQGAQPPVQLSLLRSGEDEPRIARLQLMAWREPLELSTRVRLPQSQQLIAVARDGRGRVWLAANSVAVLGSSCLSTPMSDPLAGLGQIKAWADGDAALELRSMLRHPMETGRRKNAQGQWLPRRLLRSFEVAAGQGVLLRVEPFEGLAANPYWRLMLPLGTGPLELRWRDADGQSYQTSLSQPAAASPAH</sequence>
<gene>
    <name evidence="4" type="ORF">D3879_22635</name>
</gene>
<evidence type="ECO:0000259" key="2">
    <source>
        <dbReference type="Pfam" id="PF08770"/>
    </source>
</evidence>
<dbReference type="RefSeq" id="WP_119956492.1">
    <property type="nucleotide sequence ID" value="NZ_QYUR01000008.1"/>
</dbReference>
<feature type="chain" id="PRO_5019218715" description="Quinoprotein dehydrogenase-associated SoxYZ-like carrier" evidence="1">
    <location>
        <begin position="25"/>
        <end position="256"/>
    </location>
</feature>
<proteinExistence type="predicted"/>
<evidence type="ECO:0000313" key="5">
    <source>
        <dbReference type="Proteomes" id="UP000284021"/>
    </source>
</evidence>
<evidence type="ECO:0008006" key="6">
    <source>
        <dbReference type="Google" id="ProtNLM"/>
    </source>
</evidence>
<dbReference type="InterPro" id="IPR014756">
    <property type="entry name" value="Ig_E-set"/>
</dbReference>
<reference evidence="4 5" key="1">
    <citation type="submission" date="2018-09" db="EMBL/GenBank/DDBJ databases">
        <authorList>
            <person name="Zhu H."/>
        </authorList>
    </citation>
    <scope>NUCLEOTIDE SEQUENCE [LARGE SCALE GENOMIC DNA]</scope>
    <source>
        <strain evidence="4 5">K1S02-6</strain>
    </source>
</reference>
<evidence type="ECO:0000256" key="1">
    <source>
        <dbReference type="SAM" id="SignalP"/>
    </source>
</evidence>
<dbReference type="Pfam" id="PF13501">
    <property type="entry name" value="SoxY"/>
    <property type="match status" value="1"/>
</dbReference>
<organism evidence="4 5">
    <name type="scientific">Pseudomonas cavernicola</name>
    <dbReference type="NCBI Taxonomy" id="2320866"/>
    <lineage>
        <taxon>Bacteria</taxon>
        <taxon>Pseudomonadati</taxon>
        <taxon>Pseudomonadota</taxon>
        <taxon>Gammaproteobacteria</taxon>
        <taxon>Pseudomonadales</taxon>
        <taxon>Pseudomonadaceae</taxon>
        <taxon>Pseudomonas</taxon>
    </lineage>
</organism>
<comment type="caution">
    <text evidence="4">The sequence shown here is derived from an EMBL/GenBank/DDBJ whole genome shotgun (WGS) entry which is preliminary data.</text>
</comment>
<dbReference type="Gene3D" id="2.60.40.10">
    <property type="entry name" value="Immunoglobulins"/>
    <property type="match status" value="1"/>
</dbReference>
<dbReference type="InterPro" id="IPR032711">
    <property type="entry name" value="SoxY"/>
</dbReference>
<dbReference type="AlphaFoldDB" id="A0A418X8B4"/>
<dbReference type="InterPro" id="IPR038162">
    <property type="entry name" value="SoxY_sf"/>
</dbReference>
<dbReference type="InterPro" id="IPR013783">
    <property type="entry name" value="Ig-like_fold"/>
</dbReference>
<evidence type="ECO:0000313" key="4">
    <source>
        <dbReference type="EMBL" id="RJG08690.1"/>
    </source>
</evidence>